<dbReference type="Proteomes" id="UP000215002">
    <property type="component" value="Chromosome"/>
</dbReference>
<dbReference type="KEGG" id="muc:MuYL_3532"/>
<name>A0A223NZW7_9SPHI</name>
<keyword evidence="4" id="KW-1185">Reference proteome</keyword>
<evidence type="ECO:0000256" key="2">
    <source>
        <dbReference type="ARBA" id="ARBA00023002"/>
    </source>
</evidence>
<keyword evidence="2" id="KW-0560">Oxidoreductase</keyword>
<dbReference type="GO" id="GO:0016491">
    <property type="term" value="F:oxidoreductase activity"/>
    <property type="evidence" value="ECO:0007669"/>
    <property type="project" value="UniProtKB-KW"/>
</dbReference>
<dbReference type="AlphaFoldDB" id="A0A223NZW7"/>
<dbReference type="Gene3D" id="3.40.50.720">
    <property type="entry name" value="NAD(P)-binding Rossmann-like Domain"/>
    <property type="match status" value="1"/>
</dbReference>
<protein>
    <submittedName>
        <fullName evidence="3">Oxidoreductase</fullName>
    </submittedName>
</protein>
<dbReference type="Pfam" id="PF00106">
    <property type="entry name" value="adh_short"/>
    <property type="match status" value="1"/>
</dbReference>
<dbReference type="InterPro" id="IPR036291">
    <property type="entry name" value="NAD(P)-bd_dom_sf"/>
</dbReference>
<dbReference type="PANTHER" id="PTHR44196">
    <property type="entry name" value="DEHYDROGENASE/REDUCTASE SDR FAMILY MEMBER 7B"/>
    <property type="match status" value="1"/>
</dbReference>
<reference evidence="3 4" key="1">
    <citation type="submission" date="2017-08" db="EMBL/GenBank/DDBJ databases">
        <title>Complete genome sequence of Mucilaginibacter sp. strain BJC16-A31.</title>
        <authorList>
            <consortium name="Henan University of Science and Technology"/>
            <person name="You X."/>
        </authorList>
    </citation>
    <scope>NUCLEOTIDE SEQUENCE [LARGE SCALE GENOMIC DNA]</scope>
    <source>
        <strain evidence="3 4">BJC16-A31</strain>
    </source>
</reference>
<comment type="similarity">
    <text evidence="1">Belongs to the short-chain dehydrogenases/reductases (SDR) family.</text>
</comment>
<dbReference type="RefSeq" id="WP_094571604.1">
    <property type="nucleotide sequence ID" value="NZ_CP022743.1"/>
</dbReference>
<evidence type="ECO:0000313" key="3">
    <source>
        <dbReference type="EMBL" id="ASU35417.1"/>
    </source>
</evidence>
<proteinExistence type="inferred from homology"/>
<dbReference type="GO" id="GO:0016020">
    <property type="term" value="C:membrane"/>
    <property type="evidence" value="ECO:0007669"/>
    <property type="project" value="TreeGrafter"/>
</dbReference>
<dbReference type="PANTHER" id="PTHR44196:SF3">
    <property type="entry name" value="SHORT CHAIN DEHYDROGENASE FAMILY PROTEIN"/>
    <property type="match status" value="1"/>
</dbReference>
<organism evidence="3 4">
    <name type="scientific">Mucilaginibacter xinganensis</name>
    <dbReference type="NCBI Taxonomy" id="1234841"/>
    <lineage>
        <taxon>Bacteria</taxon>
        <taxon>Pseudomonadati</taxon>
        <taxon>Bacteroidota</taxon>
        <taxon>Sphingobacteriia</taxon>
        <taxon>Sphingobacteriales</taxon>
        <taxon>Sphingobacteriaceae</taxon>
        <taxon>Mucilaginibacter</taxon>
    </lineage>
</organism>
<dbReference type="EMBL" id="CP022743">
    <property type="protein sequence ID" value="ASU35417.1"/>
    <property type="molecule type" value="Genomic_DNA"/>
</dbReference>
<dbReference type="InterPro" id="IPR002347">
    <property type="entry name" value="SDR_fam"/>
</dbReference>
<accession>A0A223NZW7</accession>
<dbReference type="PRINTS" id="PR00081">
    <property type="entry name" value="GDHRDH"/>
</dbReference>
<dbReference type="SUPFAM" id="SSF51735">
    <property type="entry name" value="NAD(P)-binding Rossmann-fold domains"/>
    <property type="match status" value="1"/>
</dbReference>
<evidence type="ECO:0000313" key="4">
    <source>
        <dbReference type="Proteomes" id="UP000215002"/>
    </source>
</evidence>
<dbReference type="OrthoDB" id="822355at2"/>
<evidence type="ECO:0000256" key="1">
    <source>
        <dbReference type="ARBA" id="ARBA00006484"/>
    </source>
</evidence>
<sequence length="238" mass="26058">MKKAIVVGASSGIGRQLAVLLAANGYKVGITGRRDQLLLNLQSTNPQQFIVSIFDVTDVDAVPQQLKQLTNELGGLDLLVVSSGTGKINPALDTGIEQSINTLNVAGFTAVINWAFNFFQKQSFGHLVAITSIAGVRGSRQAPAYFASKAYQINYLEGLRQKAKQTKLPIYVTDVRPGFVDTAMAAGENLFWVAPVEKAALQINKAIENKRDVVYVTKRWRIVGFLFWILPKAIHKNL</sequence>
<gene>
    <name evidence="3" type="ORF">MuYL_3532</name>
</gene>